<accession>X0YJB2</accession>
<feature type="non-terminal residue" evidence="1">
    <location>
        <position position="40"/>
    </location>
</feature>
<organism evidence="1">
    <name type="scientific">marine sediment metagenome</name>
    <dbReference type="NCBI Taxonomy" id="412755"/>
    <lineage>
        <taxon>unclassified sequences</taxon>
        <taxon>metagenomes</taxon>
        <taxon>ecological metagenomes</taxon>
    </lineage>
</organism>
<dbReference type="AlphaFoldDB" id="X0YJB2"/>
<evidence type="ECO:0000313" key="1">
    <source>
        <dbReference type="EMBL" id="GAG36886.1"/>
    </source>
</evidence>
<reference evidence="1" key="1">
    <citation type="journal article" date="2014" name="Front. Microbiol.">
        <title>High frequency of phylogenetically diverse reductive dehalogenase-homologous genes in deep subseafloor sedimentary metagenomes.</title>
        <authorList>
            <person name="Kawai M."/>
            <person name="Futagami T."/>
            <person name="Toyoda A."/>
            <person name="Takaki Y."/>
            <person name="Nishi S."/>
            <person name="Hori S."/>
            <person name="Arai W."/>
            <person name="Tsubouchi T."/>
            <person name="Morono Y."/>
            <person name="Uchiyama I."/>
            <person name="Ito T."/>
            <person name="Fujiyama A."/>
            <person name="Inagaki F."/>
            <person name="Takami H."/>
        </authorList>
    </citation>
    <scope>NUCLEOTIDE SEQUENCE</scope>
    <source>
        <strain evidence="1">Expedition CK06-06</strain>
    </source>
</reference>
<sequence>MTDKIDKETAEVFFNTFVEAMDLDLDTALMDAEDLTAFSK</sequence>
<comment type="caution">
    <text evidence="1">The sequence shown here is derived from an EMBL/GenBank/DDBJ whole genome shotgun (WGS) entry which is preliminary data.</text>
</comment>
<gene>
    <name evidence="1" type="ORF">S01H1_63597</name>
</gene>
<name>X0YJB2_9ZZZZ</name>
<proteinExistence type="predicted"/>
<dbReference type="EMBL" id="BARS01041869">
    <property type="protein sequence ID" value="GAG36886.1"/>
    <property type="molecule type" value="Genomic_DNA"/>
</dbReference>
<protein>
    <submittedName>
        <fullName evidence="1">Uncharacterized protein</fullName>
    </submittedName>
</protein>